<comment type="subcellular location">
    <subcellularLocation>
        <location evidence="5">Nucleus</location>
    </subcellularLocation>
</comment>
<feature type="region of interest" description="Disordered" evidence="6">
    <location>
        <begin position="451"/>
        <end position="488"/>
    </location>
</feature>
<evidence type="ECO:0000256" key="6">
    <source>
        <dbReference type="SAM" id="MobiDB-lite"/>
    </source>
</evidence>
<evidence type="ECO:0000256" key="4">
    <source>
        <dbReference type="ARBA" id="ARBA00023163"/>
    </source>
</evidence>
<evidence type="ECO:0000256" key="3">
    <source>
        <dbReference type="ARBA" id="ARBA00023125"/>
    </source>
</evidence>
<dbReference type="FunFam" id="1.10.10.10:FF:000629">
    <property type="entry name" value="Transcription factor E2F/dimerization partner"/>
    <property type="match status" value="1"/>
</dbReference>
<keyword evidence="2 5" id="KW-0805">Transcription regulation</keyword>
<comment type="similarity">
    <text evidence="1 5">Belongs to the E2F/DP family.</text>
</comment>
<dbReference type="Gene3D" id="1.10.10.10">
    <property type="entry name" value="Winged helix-like DNA-binding domain superfamily/Winged helix DNA-binding domain"/>
    <property type="match status" value="1"/>
</dbReference>
<sequence length="488" mass="53853">MFCPIKQDNTAFQNEFVDVCSTDDDDKENRPPNAQARGQNSASNYLTATSSSMLPPINHSHEHFVTKCEESFSQLSSSAVNDKEAESEEDSEKITSRKEKSLGKLCKRFLLAMGEEATNGNDVHLETVAKKMCKCDGSSRSDEQDNKSFYKWHGLAALPQLMDSLQKEAIEARLPERILKVEQAMCSFTELSPMTRRSSDQVGSLVEEGQIGDHLLNHSKAAFNTANSSARSSPMIPIHSYDGTPSTHTHNDDSASDSSLHTSQQLRDRNGKNSLAQLCRRFLMVLLCNPKDKRRVSLDVASTVLIKDPENEGFEPPSRSRCRRLYDIANVLVAMGLIKKVHYLFGTKKIPLFVYCGPEPDASPSQSSMLEFLQRTGLSGVSAADSLNFSACFESPTTSLNSSAISPFSTQQMNVLAQIGGSTSNSANYFGSQPMCSTIGENWQAIQEIERMRPPAASPKTNRKRPLSDHSQTQFSSSPPFDPKKIAE</sequence>
<dbReference type="InterPro" id="IPR036388">
    <property type="entry name" value="WH-like_DNA-bd_sf"/>
</dbReference>
<evidence type="ECO:0000256" key="2">
    <source>
        <dbReference type="ARBA" id="ARBA00023015"/>
    </source>
</evidence>
<dbReference type="GO" id="GO:0090575">
    <property type="term" value="C:RNA polymerase II transcription regulator complex"/>
    <property type="evidence" value="ECO:0007669"/>
    <property type="project" value="TreeGrafter"/>
</dbReference>
<dbReference type="GO" id="GO:0000981">
    <property type="term" value="F:DNA-binding transcription factor activity, RNA polymerase II-specific"/>
    <property type="evidence" value="ECO:0007669"/>
    <property type="project" value="TreeGrafter"/>
</dbReference>
<dbReference type="WBParaSite" id="jg9358">
    <property type="protein sequence ID" value="jg9358"/>
    <property type="gene ID" value="jg9358"/>
</dbReference>
<dbReference type="PANTHER" id="PTHR12081">
    <property type="entry name" value="TRANSCRIPTION FACTOR E2F"/>
    <property type="match status" value="1"/>
</dbReference>
<protein>
    <submittedName>
        <fullName evidence="9">E2F/DP family winged-helix DNA-binding domain-containing protein</fullName>
    </submittedName>
</protein>
<dbReference type="Proteomes" id="UP000887574">
    <property type="component" value="Unplaced"/>
</dbReference>
<feature type="domain" description="E2F/DP family winged-helix DNA-binding" evidence="7">
    <location>
        <begin position="270"/>
        <end position="357"/>
    </location>
</feature>
<evidence type="ECO:0000313" key="8">
    <source>
        <dbReference type="Proteomes" id="UP000887574"/>
    </source>
</evidence>
<evidence type="ECO:0000256" key="1">
    <source>
        <dbReference type="ARBA" id="ARBA00010940"/>
    </source>
</evidence>
<proteinExistence type="inferred from homology"/>
<feature type="region of interest" description="Disordered" evidence="6">
    <location>
        <begin position="76"/>
        <end position="97"/>
    </location>
</feature>
<dbReference type="InterPro" id="IPR003316">
    <property type="entry name" value="E2F_WHTH_DNA-bd_dom"/>
</dbReference>
<organism evidence="8 9">
    <name type="scientific">Ditylenchus dipsaci</name>
    <dbReference type="NCBI Taxonomy" id="166011"/>
    <lineage>
        <taxon>Eukaryota</taxon>
        <taxon>Metazoa</taxon>
        <taxon>Ecdysozoa</taxon>
        <taxon>Nematoda</taxon>
        <taxon>Chromadorea</taxon>
        <taxon>Rhabditida</taxon>
        <taxon>Tylenchina</taxon>
        <taxon>Tylenchomorpha</taxon>
        <taxon>Sphaerularioidea</taxon>
        <taxon>Anguinidae</taxon>
        <taxon>Anguininae</taxon>
        <taxon>Ditylenchus</taxon>
    </lineage>
</organism>
<keyword evidence="8" id="KW-1185">Reference proteome</keyword>
<keyword evidence="5" id="KW-0539">Nucleus</keyword>
<accession>A0A915ESK9</accession>
<dbReference type="PANTHER" id="PTHR12081:SF7">
    <property type="entry name" value="TRANSCRIPTION FACTOR EFL-3"/>
    <property type="match status" value="1"/>
</dbReference>
<dbReference type="GO" id="GO:0000978">
    <property type="term" value="F:RNA polymerase II cis-regulatory region sequence-specific DNA binding"/>
    <property type="evidence" value="ECO:0007669"/>
    <property type="project" value="InterPro"/>
</dbReference>
<feature type="compositionally biased region" description="Polar residues" evidence="6">
    <location>
        <begin position="256"/>
        <end position="265"/>
    </location>
</feature>
<dbReference type="Pfam" id="PF02319">
    <property type="entry name" value="WHD_E2F_TDP"/>
    <property type="match status" value="1"/>
</dbReference>
<feature type="region of interest" description="Disordered" evidence="6">
    <location>
        <begin position="21"/>
        <end position="58"/>
    </location>
</feature>
<keyword evidence="4 5" id="KW-0804">Transcription</keyword>
<evidence type="ECO:0000259" key="7">
    <source>
        <dbReference type="SMART" id="SM01372"/>
    </source>
</evidence>
<dbReference type="AlphaFoldDB" id="A0A915ESK9"/>
<name>A0A915ESK9_9BILA</name>
<evidence type="ECO:0000256" key="5">
    <source>
        <dbReference type="RuleBase" id="RU003796"/>
    </source>
</evidence>
<dbReference type="InterPro" id="IPR036390">
    <property type="entry name" value="WH_DNA-bd_sf"/>
</dbReference>
<reference evidence="9" key="1">
    <citation type="submission" date="2022-11" db="UniProtKB">
        <authorList>
            <consortium name="WormBaseParasite"/>
        </authorList>
    </citation>
    <scope>IDENTIFICATION</scope>
</reference>
<feature type="compositionally biased region" description="Polar residues" evidence="6">
    <location>
        <begin position="36"/>
        <end position="53"/>
    </location>
</feature>
<evidence type="ECO:0000313" key="9">
    <source>
        <dbReference type="WBParaSite" id="jg9358"/>
    </source>
</evidence>
<keyword evidence="3 5" id="KW-0238">DNA-binding</keyword>
<feature type="compositionally biased region" description="Polar residues" evidence="6">
    <location>
        <begin position="469"/>
        <end position="479"/>
    </location>
</feature>
<dbReference type="InterPro" id="IPR015633">
    <property type="entry name" value="E2F"/>
</dbReference>
<feature type="region of interest" description="Disordered" evidence="6">
    <location>
        <begin position="226"/>
        <end position="268"/>
    </location>
</feature>
<dbReference type="SMART" id="SM01372">
    <property type="entry name" value="E2F_TDP"/>
    <property type="match status" value="1"/>
</dbReference>
<dbReference type="SUPFAM" id="SSF46785">
    <property type="entry name" value="Winged helix' DNA-binding domain"/>
    <property type="match status" value="1"/>
</dbReference>